<protein>
    <submittedName>
        <fullName evidence="1">Uncharacterized protein</fullName>
    </submittedName>
</protein>
<reference evidence="1 2" key="1">
    <citation type="journal article" date="2015" name="Sci. Rep.">
        <title>Chromosome-level genome map provides insights into diverse defense mechanisms in the medicinal fungus Ganoderma sinense.</title>
        <authorList>
            <person name="Zhu Y."/>
            <person name="Xu J."/>
            <person name="Sun C."/>
            <person name="Zhou S."/>
            <person name="Xu H."/>
            <person name="Nelson D.R."/>
            <person name="Qian J."/>
            <person name="Song J."/>
            <person name="Luo H."/>
            <person name="Xiang L."/>
            <person name="Li Y."/>
            <person name="Xu Z."/>
            <person name="Ji A."/>
            <person name="Wang L."/>
            <person name="Lu S."/>
            <person name="Hayward A."/>
            <person name="Sun W."/>
            <person name="Li X."/>
            <person name="Schwartz D.C."/>
            <person name="Wang Y."/>
            <person name="Chen S."/>
        </authorList>
    </citation>
    <scope>NUCLEOTIDE SEQUENCE [LARGE SCALE GENOMIC DNA]</scope>
    <source>
        <strain evidence="1 2">ZZ0214-1</strain>
    </source>
</reference>
<accession>A0A2G8RWU6</accession>
<comment type="caution">
    <text evidence="1">The sequence shown here is derived from an EMBL/GenBank/DDBJ whole genome shotgun (WGS) entry which is preliminary data.</text>
</comment>
<sequence length="68" mass="7414">MQHSGFSASFSGPTVPLYTPAALHAFAEAWPGLETFCFYDGIPERSGEDRYADVESITAFARRFPPAA</sequence>
<evidence type="ECO:0000313" key="1">
    <source>
        <dbReference type="EMBL" id="PIL25788.1"/>
    </source>
</evidence>
<dbReference type="EMBL" id="AYKW01000045">
    <property type="protein sequence ID" value="PIL25788.1"/>
    <property type="molecule type" value="Genomic_DNA"/>
</dbReference>
<dbReference type="Proteomes" id="UP000230002">
    <property type="component" value="Unassembled WGS sequence"/>
</dbReference>
<proteinExistence type="predicted"/>
<name>A0A2G8RWU6_9APHY</name>
<evidence type="ECO:0000313" key="2">
    <source>
        <dbReference type="Proteomes" id="UP000230002"/>
    </source>
</evidence>
<keyword evidence="2" id="KW-1185">Reference proteome</keyword>
<dbReference type="OrthoDB" id="2743820at2759"/>
<gene>
    <name evidence="1" type="ORF">GSI_11538</name>
</gene>
<dbReference type="AlphaFoldDB" id="A0A2G8RWU6"/>
<organism evidence="1 2">
    <name type="scientific">Ganoderma sinense ZZ0214-1</name>
    <dbReference type="NCBI Taxonomy" id="1077348"/>
    <lineage>
        <taxon>Eukaryota</taxon>
        <taxon>Fungi</taxon>
        <taxon>Dikarya</taxon>
        <taxon>Basidiomycota</taxon>
        <taxon>Agaricomycotina</taxon>
        <taxon>Agaricomycetes</taxon>
        <taxon>Polyporales</taxon>
        <taxon>Polyporaceae</taxon>
        <taxon>Ganoderma</taxon>
    </lineage>
</organism>